<dbReference type="AlphaFoldDB" id="A0A9P4GFI4"/>
<name>A0A9P4GFI4_9PLEO</name>
<dbReference type="Proteomes" id="UP000800039">
    <property type="component" value="Unassembled WGS sequence"/>
</dbReference>
<keyword evidence="1" id="KW-0732">Signal</keyword>
<feature type="signal peptide" evidence="1">
    <location>
        <begin position="1"/>
        <end position="18"/>
    </location>
</feature>
<evidence type="ECO:0000313" key="2">
    <source>
        <dbReference type="EMBL" id="KAF1845118.1"/>
    </source>
</evidence>
<dbReference type="GeneID" id="63854093"/>
<dbReference type="RefSeq" id="XP_040787681.1">
    <property type="nucleotide sequence ID" value="XM_040936843.1"/>
</dbReference>
<sequence length="182" mass="21010">MHGRTILLVASLVLPLIAAPLPWHESSSLNAEINRRDEVSLAEELPDVLKRNPIIEALPVEARPDIVIEGKREESLTNVKEEVDEDDVDIGDKIADHTSEKRVIRPTDGWHKRVIRPTDGWHKRVIRPTDGWHKRVIRPTDGWHKRVIRPTDGWHKRVIRPTSGWRKIKKSFVDRAYGMLFG</sequence>
<comment type="caution">
    <text evidence="2">The sequence shown here is derived from an EMBL/GenBank/DDBJ whole genome shotgun (WGS) entry which is preliminary data.</text>
</comment>
<evidence type="ECO:0000313" key="3">
    <source>
        <dbReference type="Proteomes" id="UP000800039"/>
    </source>
</evidence>
<dbReference type="EMBL" id="ML976616">
    <property type="protein sequence ID" value="KAF1845118.1"/>
    <property type="molecule type" value="Genomic_DNA"/>
</dbReference>
<accession>A0A9P4GFI4</accession>
<protein>
    <submittedName>
        <fullName evidence="2">Uncharacterized protein</fullName>
    </submittedName>
</protein>
<dbReference type="OrthoDB" id="3799171at2759"/>
<evidence type="ECO:0000256" key="1">
    <source>
        <dbReference type="SAM" id="SignalP"/>
    </source>
</evidence>
<organism evidence="2 3">
    <name type="scientific">Cucurbitaria berberidis CBS 394.84</name>
    <dbReference type="NCBI Taxonomy" id="1168544"/>
    <lineage>
        <taxon>Eukaryota</taxon>
        <taxon>Fungi</taxon>
        <taxon>Dikarya</taxon>
        <taxon>Ascomycota</taxon>
        <taxon>Pezizomycotina</taxon>
        <taxon>Dothideomycetes</taxon>
        <taxon>Pleosporomycetidae</taxon>
        <taxon>Pleosporales</taxon>
        <taxon>Pleosporineae</taxon>
        <taxon>Cucurbitariaceae</taxon>
        <taxon>Cucurbitaria</taxon>
    </lineage>
</organism>
<proteinExistence type="predicted"/>
<feature type="chain" id="PRO_5040201789" evidence="1">
    <location>
        <begin position="19"/>
        <end position="182"/>
    </location>
</feature>
<gene>
    <name evidence="2" type="ORF">K460DRAFT_405392</name>
</gene>
<keyword evidence="3" id="KW-1185">Reference proteome</keyword>
<reference evidence="2" key="1">
    <citation type="submission" date="2020-01" db="EMBL/GenBank/DDBJ databases">
        <authorList>
            <consortium name="DOE Joint Genome Institute"/>
            <person name="Haridas S."/>
            <person name="Albert R."/>
            <person name="Binder M."/>
            <person name="Bloem J."/>
            <person name="Labutti K."/>
            <person name="Salamov A."/>
            <person name="Andreopoulos B."/>
            <person name="Baker S.E."/>
            <person name="Barry K."/>
            <person name="Bills G."/>
            <person name="Bluhm B.H."/>
            <person name="Cannon C."/>
            <person name="Castanera R."/>
            <person name="Culley D.E."/>
            <person name="Daum C."/>
            <person name="Ezra D."/>
            <person name="Gonzalez J.B."/>
            <person name="Henrissat B."/>
            <person name="Kuo A."/>
            <person name="Liang C."/>
            <person name="Lipzen A."/>
            <person name="Lutzoni F."/>
            <person name="Magnuson J."/>
            <person name="Mondo S."/>
            <person name="Nolan M."/>
            <person name="Ohm R."/>
            <person name="Pangilinan J."/>
            <person name="Park H.-J."/>
            <person name="Ramirez L."/>
            <person name="Alfaro M."/>
            <person name="Sun H."/>
            <person name="Tritt A."/>
            <person name="Yoshinaga Y."/>
            <person name="Zwiers L.-H."/>
            <person name="Turgeon B.G."/>
            <person name="Goodwin S.B."/>
            <person name="Spatafora J.W."/>
            <person name="Crous P.W."/>
            <person name="Grigoriev I.V."/>
        </authorList>
    </citation>
    <scope>NUCLEOTIDE SEQUENCE</scope>
    <source>
        <strain evidence="2">CBS 394.84</strain>
    </source>
</reference>